<evidence type="ECO:0000313" key="1">
    <source>
        <dbReference type="EMBL" id="AUZ44662.1"/>
    </source>
</evidence>
<dbReference type="EMBL" id="CP018049">
    <property type="protein sequence ID" value="AUZ44662.1"/>
    <property type="molecule type" value="Genomic_DNA"/>
</dbReference>
<proteinExistence type="predicted"/>
<protein>
    <submittedName>
        <fullName evidence="1">Uncharacterized protein</fullName>
    </submittedName>
</protein>
<sequence>MRSFSDLSLRLARNSSTANHKVEQAGQDPATAEDIDAFYALIIKQDFSNFAYLEQGRVVHEMIKTTIESFQ</sequence>
<dbReference type="Proteomes" id="UP000239888">
    <property type="component" value="Chromosome"/>
</dbReference>
<name>A0A2L0RRM9_9PSED</name>
<organism evidence="1 2">
    <name type="scientific">Pseudomonas orientalis</name>
    <dbReference type="NCBI Taxonomy" id="76758"/>
    <lineage>
        <taxon>Bacteria</taxon>
        <taxon>Pseudomonadati</taxon>
        <taxon>Pseudomonadota</taxon>
        <taxon>Gammaproteobacteria</taxon>
        <taxon>Pseudomonadales</taxon>
        <taxon>Pseudomonadaceae</taxon>
        <taxon>Pseudomonas</taxon>
    </lineage>
</organism>
<dbReference type="RefSeq" id="WP_101218170.1">
    <property type="nucleotide sequence ID" value="NZ_CP018049.1"/>
</dbReference>
<gene>
    <name evidence="1" type="ORF">BOP93_03410</name>
</gene>
<dbReference type="AlphaFoldDB" id="A0A2L0RRM9"/>
<dbReference type="KEGG" id="poi:BOP93_03410"/>
<accession>A0A2L0RRM9</accession>
<reference evidence="1 2" key="1">
    <citation type="journal article" date="2018" name="Front. Microbiol.">
        <title>Pseudomonas orientalis F9: A Potent Antagonist against Phytopathogens with Phytotoxic Effect in the Apple Flower.</title>
        <authorList>
            <person name="Zengerer V."/>
            <person name="Schmid M."/>
            <person name="Bieri M."/>
            <person name="Muller D.C."/>
            <person name="Remus-Emsermann M.N.P."/>
            <person name="Ahrens C.H."/>
            <person name="Pelludat C."/>
        </authorList>
    </citation>
    <scope>NUCLEOTIDE SEQUENCE [LARGE SCALE GENOMIC DNA]</scope>
    <source>
        <strain evidence="1 2">F9</strain>
    </source>
</reference>
<evidence type="ECO:0000313" key="2">
    <source>
        <dbReference type="Proteomes" id="UP000239888"/>
    </source>
</evidence>